<gene>
    <name evidence="1" type="ORF">AMS68_003417</name>
</gene>
<accession>A0A6H0XTW9</accession>
<sequence length="284" mass="32819">MSMNLLSSTLSPTLASARARLGIQQTSNRTPEKGTAMNAADCVDRQLRADGHKTWGWVIYRCTYTDNAQWQDFVSRLQYWIESTLEEHNGTDLIPTLDVQVHENPEYDGASPERCQGYFLQWVRLQGLHEHETLGIAQRYRYFIHVDQEALESIVREVEPPQDLLKGGYVNLCRIPADYAKFVEAGGADAMWAAREAGEEFDQPDFHLNYLDDDEEADQEEEIEDNPHEGWNEATTMRIMYTSLMVEWYGRFRAKEAWRREFVPPPEIGIRGSMYDTSKLTPKE</sequence>
<keyword evidence="2" id="KW-1185">Reference proteome</keyword>
<proteinExistence type="predicted"/>
<dbReference type="Proteomes" id="UP000503462">
    <property type="component" value="Chromosome 2"/>
</dbReference>
<evidence type="ECO:0000313" key="2">
    <source>
        <dbReference type="Proteomes" id="UP000503462"/>
    </source>
</evidence>
<protein>
    <submittedName>
        <fullName evidence="1">Uncharacterized protein</fullName>
    </submittedName>
</protein>
<organism evidence="1 2">
    <name type="scientific">Peltaster fructicola</name>
    <dbReference type="NCBI Taxonomy" id="286661"/>
    <lineage>
        <taxon>Eukaryota</taxon>
        <taxon>Fungi</taxon>
        <taxon>Dikarya</taxon>
        <taxon>Ascomycota</taxon>
        <taxon>Pezizomycotina</taxon>
        <taxon>Dothideomycetes</taxon>
        <taxon>Dothideomycetes incertae sedis</taxon>
        <taxon>Peltaster</taxon>
    </lineage>
</organism>
<dbReference type="EMBL" id="CP051140">
    <property type="protein sequence ID" value="QIW97899.1"/>
    <property type="molecule type" value="Genomic_DNA"/>
</dbReference>
<dbReference type="OrthoDB" id="4424523at2759"/>
<reference evidence="1 2" key="1">
    <citation type="journal article" date="2016" name="Sci. Rep.">
        <title>Peltaster fructicola genome reveals evolution from an invasive phytopathogen to an ectophytic parasite.</title>
        <authorList>
            <person name="Xu C."/>
            <person name="Chen H."/>
            <person name="Gleason M.L."/>
            <person name="Xu J.R."/>
            <person name="Liu H."/>
            <person name="Zhang R."/>
            <person name="Sun G."/>
        </authorList>
    </citation>
    <scope>NUCLEOTIDE SEQUENCE [LARGE SCALE GENOMIC DNA]</scope>
    <source>
        <strain evidence="1 2">LNHT1506</strain>
    </source>
</reference>
<evidence type="ECO:0000313" key="1">
    <source>
        <dbReference type="EMBL" id="QIW97899.1"/>
    </source>
</evidence>
<name>A0A6H0XTW9_9PEZI</name>
<dbReference type="AlphaFoldDB" id="A0A6H0XTW9"/>